<evidence type="ECO:0000313" key="4">
    <source>
        <dbReference type="EMBL" id="CAF4112338.1"/>
    </source>
</evidence>
<sequence>MAYIEDLPDELLIMIWNKLNNLDVFYSFIGVNKRFDKLIRDINYTRSIQLIDKDSNHKYCSLSDPLLNKLCSYFLPQIHENIECLTLEPYSMERILCAAQYPHLYKLILVNFGHQSTRHYFIDQSPFLNLFKQNITHLNVSIDDSKLKLLLVNDNENVYAFISSIFTSLIDFTFTCHGFWRRYAHLTIDDSCQTNSFLQNIVNLCIDVDTLDDCLRLLDGRLVYLRKFIVDIYKITPATFDIDNKTLLNIRCFSLTSSKSTSEYDNSILPLVQRMIYLEKLTLCLSVHGISTFIDGFHFKNEIFLHLPQLLRFDFEITTFIESIEQTNYESENTFIDTRYNQAIFYIDCDPYGGAQSHFFSLPYTINETLHLSSNFPGASLSNVRSLTLIDMHYSFEHQFFIKIAQSFPYLTDLCICNQEPQQYKQLNQSSIIEFPYLNNLTFLLSHIDYPKYFLVDKNILLPHLIYLVISYEHLEIVTENFTRDTTRRNCAQLNCIYFNESIVHSESFYQYFPSLK</sequence>
<dbReference type="EMBL" id="CAJNOG010000150">
    <property type="protein sequence ID" value="CAF1013177.1"/>
    <property type="molecule type" value="Genomic_DNA"/>
</dbReference>
<organism evidence="3 6">
    <name type="scientific">Adineta steineri</name>
    <dbReference type="NCBI Taxonomy" id="433720"/>
    <lineage>
        <taxon>Eukaryota</taxon>
        <taxon>Metazoa</taxon>
        <taxon>Spiralia</taxon>
        <taxon>Gnathifera</taxon>
        <taxon>Rotifera</taxon>
        <taxon>Eurotatoria</taxon>
        <taxon>Bdelloidea</taxon>
        <taxon>Adinetida</taxon>
        <taxon>Adinetidae</taxon>
        <taxon>Adineta</taxon>
    </lineage>
</organism>
<protein>
    <recommendedName>
        <fullName evidence="1">F-box domain-containing protein</fullName>
    </recommendedName>
</protein>
<evidence type="ECO:0000313" key="6">
    <source>
        <dbReference type="Proteomes" id="UP000663891"/>
    </source>
</evidence>
<dbReference type="Proteomes" id="UP000663891">
    <property type="component" value="Unassembled WGS sequence"/>
</dbReference>
<feature type="domain" description="F-box" evidence="1">
    <location>
        <begin position="1"/>
        <end position="48"/>
    </location>
</feature>
<gene>
    <name evidence="2" type="ORF">JYZ213_LOCUS16648</name>
    <name evidence="4" type="ORF">OKA104_LOCUS36278</name>
    <name evidence="5" type="ORF">OXD698_LOCUS36508</name>
    <name evidence="3" type="ORF">VCS650_LOCUS17583</name>
</gene>
<dbReference type="Proteomes" id="UP000663881">
    <property type="component" value="Unassembled WGS sequence"/>
</dbReference>
<dbReference type="AlphaFoldDB" id="A0A814KQV5"/>
<dbReference type="Proteomes" id="UP000663844">
    <property type="component" value="Unassembled WGS sequence"/>
</dbReference>
<dbReference type="PROSITE" id="PS50181">
    <property type="entry name" value="FBOX"/>
    <property type="match status" value="1"/>
</dbReference>
<dbReference type="Proteomes" id="UP000663845">
    <property type="component" value="Unassembled WGS sequence"/>
</dbReference>
<accession>A0A814KQV5</accession>
<dbReference type="EMBL" id="CAJOAY010005575">
    <property type="protein sequence ID" value="CAF4112338.1"/>
    <property type="molecule type" value="Genomic_DNA"/>
</dbReference>
<dbReference type="EMBL" id="CAJNON010000162">
    <property type="protein sequence ID" value="CAF1054312.1"/>
    <property type="molecule type" value="Genomic_DNA"/>
</dbReference>
<name>A0A814KQV5_9BILA</name>
<dbReference type="InterPro" id="IPR001810">
    <property type="entry name" value="F-box_dom"/>
</dbReference>
<dbReference type="EMBL" id="CAJOAZ010006041">
    <property type="protein sequence ID" value="CAF4121483.1"/>
    <property type="molecule type" value="Genomic_DNA"/>
</dbReference>
<comment type="caution">
    <text evidence="3">The sequence shown here is derived from an EMBL/GenBank/DDBJ whole genome shotgun (WGS) entry which is preliminary data.</text>
</comment>
<evidence type="ECO:0000313" key="3">
    <source>
        <dbReference type="EMBL" id="CAF1054312.1"/>
    </source>
</evidence>
<dbReference type="OrthoDB" id="9984886at2759"/>
<evidence type="ECO:0000313" key="5">
    <source>
        <dbReference type="EMBL" id="CAF4121483.1"/>
    </source>
</evidence>
<evidence type="ECO:0000313" key="2">
    <source>
        <dbReference type="EMBL" id="CAF1013177.1"/>
    </source>
</evidence>
<reference evidence="3" key="1">
    <citation type="submission" date="2021-02" db="EMBL/GenBank/DDBJ databases">
        <authorList>
            <person name="Nowell W R."/>
        </authorList>
    </citation>
    <scope>NUCLEOTIDE SEQUENCE</scope>
</reference>
<evidence type="ECO:0000259" key="1">
    <source>
        <dbReference type="PROSITE" id="PS50181"/>
    </source>
</evidence>
<proteinExistence type="predicted"/>